<protein>
    <submittedName>
        <fullName evidence="1">Uncharacterized protein</fullName>
    </submittedName>
</protein>
<evidence type="ECO:0000313" key="1">
    <source>
        <dbReference type="EMBL" id="CAD7620339.1"/>
    </source>
</evidence>
<organism evidence="1">
    <name type="scientific">Medioppia subpectinata</name>
    <dbReference type="NCBI Taxonomy" id="1979941"/>
    <lineage>
        <taxon>Eukaryota</taxon>
        <taxon>Metazoa</taxon>
        <taxon>Ecdysozoa</taxon>
        <taxon>Arthropoda</taxon>
        <taxon>Chelicerata</taxon>
        <taxon>Arachnida</taxon>
        <taxon>Acari</taxon>
        <taxon>Acariformes</taxon>
        <taxon>Sarcoptiformes</taxon>
        <taxon>Oribatida</taxon>
        <taxon>Brachypylina</taxon>
        <taxon>Oppioidea</taxon>
        <taxon>Oppiidae</taxon>
        <taxon>Medioppia</taxon>
    </lineage>
</organism>
<gene>
    <name evidence="1" type="ORF">OSB1V03_LOCUS829</name>
</gene>
<dbReference type="EMBL" id="CAJPIZ010000208">
    <property type="protein sequence ID" value="CAG2100769.1"/>
    <property type="molecule type" value="Genomic_DNA"/>
</dbReference>
<evidence type="ECO:0000313" key="2">
    <source>
        <dbReference type="Proteomes" id="UP000759131"/>
    </source>
</evidence>
<dbReference type="Proteomes" id="UP000759131">
    <property type="component" value="Unassembled WGS sequence"/>
</dbReference>
<keyword evidence="2" id="KW-1185">Reference proteome</keyword>
<accession>A0A7R9KC59</accession>
<dbReference type="AlphaFoldDB" id="A0A7R9KC59"/>
<name>A0A7R9KC59_9ACAR</name>
<proteinExistence type="predicted"/>
<dbReference type="EMBL" id="OC854783">
    <property type="protein sequence ID" value="CAD7620339.1"/>
    <property type="molecule type" value="Genomic_DNA"/>
</dbReference>
<reference evidence="1" key="1">
    <citation type="submission" date="2020-11" db="EMBL/GenBank/DDBJ databases">
        <authorList>
            <person name="Tran Van P."/>
        </authorList>
    </citation>
    <scope>NUCLEOTIDE SEQUENCE</scope>
</reference>
<sequence>MQFSILLNTLNGQRVPHSATIPTVWYAPVAGYIINNFAKCIATNLGIENTPTNDHFNTIDQSLERGFSDLKNNLDNYDYAMQTYVPDFFEMIASDTKFDTNYHDSLNSSYNNRLAGISQTIIGLAATMRTLFASAPNAQSGHYSDDLAQVSAQYGGAVGDHPNMVNNDTQLAYQRCNRAWYQDLRQPMMAAVNAQILTRQSPDGQLPAKYQYLQTAKTALEYAFGQLDQILSVYN</sequence>